<sequence>MDDVRRIAQAVLYEGYLLWPYRRSALKNRHRWTIGGIHPRAFCSEGGDAWYAQTQCLVEAAPEDAVDVEVRFLHALTCDPARPRDDGHNLRLETVPELTAGDQRHVAHEEATEREVHVLGLTLGALMERPRREPVDFPAGREVEWLSEPSGRRVGAIVRAWRKVRGEVEIRAEQPAPGVFRLTVLVVNTSGWEGDSREEALKRTLLSCHTVLRAQGGAGFVSITDPPDELRPLAEGCRNVGVWPVLVGPSGTRDTMLSAPIILYDNPEIAPESPGDLFDATEIDQLLTLSVLSLTDEERREIRAGDPRAREILDRCAALTPEQLMRLHGTLRDIRPVRPVRPMAEEGPGT</sequence>
<reference evidence="1 2" key="1">
    <citation type="submission" date="2024-10" db="EMBL/GenBank/DDBJ databases">
        <title>The Natural Products Discovery Center: Release of the First 8490 Sequenced Strains for Exploring Actinobacteria Biosynthetic Diversity.</title>
        <authorList>
            <person name="Kalkreuter E."/>
            <person name="Kautsar S.A."/>
            <person name="Yang D."/>
            <person name="Bader C.D."/>
            <person name="Teijaro C.N."/>
            <person name="Fluegel L."/>
            <person name="Davis C.M."/>
            <person name="Simpson J.R."/>
            <person name="Lauterbach L."/>
            <person name="Steele A.D."/>
            <person name="Gui C."/>
            <person name="Meng S."/>
            <person name="Li G."/>
            <person name="Viehrig K."/>
            <person name="Ye F."/>
            <person name="Su P."/>
            <person name="Kiefer A.F."/>
            <person name="Nichols A."/>
            <person name="Cepeda A.J."/>
            <person name="Yan W."/>
            <person name="Fan B."/>
            <person name="Jiang Y."/>
            <person name="Adhikari A."/>
            <person name="Zheng C.-J."/>
            <person name="Schuster L."/>
            <person name="Cowan T.M."/>
            <person name="Smanski M.J."/>
            <person name="Chevrette M.G."/>
            <person name="De Carvalho L.P.S."/>
            <person name="Shen B."/>
        </authorList>
    </citation>
    <scope>NUCLEOTIDE SEQUENCE [LARGE SCALE GENOMIC DNA]</scope>
    <source>
        <strain evidence="1 2">NPDC002173</strain>
    </source>
</reference>
<name>A0ABW6SUM3_9ACTN</name>
<organism evidence="1 2">
    <name type="scientific">Microtetraspora malaysiensis</name>
    <dbReference type="NCBI Taxonomy" id="161358"/>
    <lineage>
        <taxon>Bacteria</taxon>
        <taxon>Bacillati</taxon>
        <taxon>Actinomycetota</taxon>
        <taxon>Actinomycetes</taxon>
        <taxon>Streptosporangiales</taxon>
        <taxon>Streptosporangiaceae</taxon>
        <taxon>Microtetraspora</taxon>
    </lineage>
</organism>
<dbReference type="RefSeq" id="WP_387414197.1">
    <property type="nucleotide sequence ID" value="NZ_JBIASD010000016.1"/>
</dbReference>
<evidence type="ECO:0000313" key="1">
    <source>
        <dbReference type="EMBL" id="MFF3668583.1"/>
    </source>
</evidence>
<protein>
    <recommendedName>
        <fullName evidence="3">PAC2 family protein</fullName>
    </recommendedName>
</protein>
<accession>A0ABW6SUM3</accession>
<keyword evidence="2" id="KW-1185">Reference proteome</keyword>
<dbReference type="EMBL" id="JBIASD010000016">
    <property type="protein sequence ID" value="MFF3668583.1"/>
    <property type="molecule type" value="Genomic_DNA"/>
</dbReference>
<proteinExistence type="predicted"/>
<evidence type="ECO:0000313" key="2">
    <source>
        <dbReference type="Proteomes" id="UP001602013"/>
    </source>
</evidence>
<gene>
    <name evidence="1" type="ORF">ACFYXI_23645</name>
</gene>
<comment type="caution">
    <text evidence="1">The sequence shown here is derived from an EMBL/GenBank/DDBJ whole genome shotgun (WGS) entry which is preliminary data.</text>
</comment>
<dbReference type="Proteomes" id="UP001602013">
    <property type="component" value="Unassembled WGS sequence"/>
</dbReference>
<evidence type="ECO:0008006" key="3">
    <source>
        <dbReference type="Google" id="ProtNLM"/>
    </source>
</evidence>